<dbReference type="GO" id="GO:0006814">
    <property type="term" value="P:sodium ion transport"/>
    <property type="evidence" value="ECO:0007669"/>
    <property type="project" value="UniProtKB-KW"/>
</dbReference>
<dbReference type="AlphaFoldDB" id="A0A133V8L8"/>
<feature type="transmembrane region" description="Helical" evidence="10">
    <location>
        <begin position="156"/>
        <end position="178"/>
    </location>
</feature>
<name>A0A133V8L8_9EURY</name>
<keyword evidence="8 10" id="KW-0472">Membrane</keyword>
<dbReference type="GO" id="GO:1902600">
    <property type="term" value="P:proton transmembrane transport"/>
    <property type="evidence" value="ECO:0007669"/>
    <property type="project" value="InterPro"/>
</dbReference>
<comment type="subcellular location">
    <subcellularLocation>
        <location evidence="1">Membrane</location>
        <topology evidence="1">Multi-pass membrane protein</topology>
    </subcellularLocation>
</comment>
<keyword evidence="2" id="KW-0813">Transport</keyword>
<feature type="transmembrane region" description="Helical" evidence="10">
    <location>
        <begin position="98"/>
        <end position="118"/>
    </location>
</feature>
<accession>A0A133V8L8</accession>
<evidence type="ECO:0000259" key="11">
    <source>
        <dbReference type="Pfam" id="PF00999"/>
    </source>
</evidence>
<feature type="transmembrane region" description="Helical" evidence="10">
    <location>
        <begin position="64"/>
        <end position="86"/>
    </location>
</feature>
<feature type="domain" description="Cation/H+ exchanger transmembrane" evidence="11">
    <location>
        <begin position="24"/>
        <end position="382"/>
    </location>
</feature>
<evidence type="ECO:0000256" key="10">
    <source>
        <dbReference type="SAM" id="Phobius"/>
    </source>
</evidence>
<keyword evidence="7" id="KW-0406">Ion transport</keyword>
<dbReference type="InterPro" id="IPR038770">
    <property type="entry name" value="Na+/solute_symporter_sf"/>
</dbReference>
<dbReference type="Proteomes" id="UP000070565">
    <property type="component" value="Unassembled WGS sequence"/>
</dbReference>
<organism evidence="12 13">
    <name type="scientific">candidate division MSBL1 archaeon SCGC-AAA261F19</name>
    <dbReference type="NCBI Taxonomy" id="1698275"/>
    <lineage>
        <taxon>Archaea</taxon>
        <taxon>Methanobacteriati</taxon>
        <taxon>Methanobacteriota</taxon>
        <taxon>candidate division MSBL1</taxon>
    </lineage>
</organism>
<keyword evidence="6" id="KW-0915">Sodium</keyword>
<keyword evidence="3" id="KW-0050">Antiport</keyword>
<keyword evidence="13" id="KW-1185">Reference proteome</keyword>
<feature type="transmembrane region" description="Helical" evidence="10">
    <location>
        <begin position="6"/>
        <end position="28"/>
    </location>
</feature>
<evidence type="ECO:0000256" key="9">
    <source>
        <dbReference type="ARBA" id="ARBA00023201"/>
    </source>
</evidence>
<feature type="transmembrane region" description="Helical" evidence="10">
    <location>
        <begin position="333"/>
        <end position="352"/>
    </location>
</feature>
<evidence type="ECO:0000256" key="7">
    <source>
        <dbReference type="ARBA" id="ARBA00023065"/>
    </source>
</evidence>
<feature type="transmembrane region" description="Helical" evidence="10">
    <location>
        <begin position="40"/>
        <end position="58"/>
    </location>
</feature>
<evidence type="ECO:0000313" key="13">
    <source>
        <dbReference type="Proteomes" id="UP000070565"/>
    </source>
</evidence>
<keyword evidence="5 10" id="KW-1133">Transmembrane helix</keyword>
<proteinExistence type="predicted"/>
<feature type="transmembrane region" description="Helical" evidence="10">
    <location>
        <begin position="364"/>
        <end position="384"/>
    </location>
</feature>
<evidence type="ECO:0000313" key="12">
    <source>
        <dbReference type="EMBL" id="KXB02784.1"/>
    </source>
</evidence>
<protein>
    <recommendedName>
        <fullName evidence="11">Cation/H+ exchanger transmembrane domain-containing protein</fullName>
    </recommendedName>
</protein>
<dbReference type="GO" id="GO:0015297">
    <property type="term" value="F:antiporter activity"/>
    <property type="evidence" value="ECO:0007669"/>
    <property type="project" value="UniProtKB-KW"/>
</dbReference>
<evidence type="ECO:0000256" key="8">
    <source>
        <dbReference type="ARBA" id="ARBA00023136"/>
    </source>
</evidence>
<feature type="transmembrane region" description="Helical" evidence="10">
    <location>
        <begin position="124"/>
        <end position="144"/>
    </location>
</feature>
<feature type="transmembrane region" description="Helical" evidence="10">
    <location>
        <begin position="272"/>
        <end position="290"/>
    </location>
</feature>
<keyword evidence="9" id="KW-0739">Sodium transport</keyword>
<gene>
    <name evidence="12" type="ORF">AKJ45_03235</name>
</gene>
<feature type="transmembrane region" description="Helical" evidence="10">
    <location>
        <begin position="296"/>
        <end position="321"/>
    </location>
</feature>
<dbReference type="GO" id="GO:0016020">
    <property type="term" value="C:membrane"/>
    <property type="evidence" value="ECO:0007669"/>
    <property type="project" value="UniProtKB-SubCell"/>
</dbReference>
<reference evidence="12 13" key="1">
    <citation type="journal article" date="2016" name="Sci. Rep.">
        <title>Metabolic traits of an uncultured archaeal lineage -MSBL1- from brine pools of the Red Sea.</title>
        <authorList>
            <person name="Mwirichia R."/>
            <person name="Alam I."/>
            <person name="Rashid M."/>
            <person name="Vinu M."/>
            <person name="Ba-Alawi W."/>
            <person name="Anthony Kamau A."/>
            <person name="Kamanda Ngugi D."/>
            <person name="Goker M."/>
            <person name="Klenk H.P."/>
            <person name="Bajic V."/>
            <person name="Stingl U."/>
        </authorList>
    </citation>
    <scope>NUCLEOTIDE SEQUENCE [LARGE SCALE GENOMIC DNA]</scope>
    <source>
        <strain evidence="12">SCGC-AAA261F19</strain>
    </source>
</reference>
<evidence type="ECO:0000256" key="5">
    <source>
        <dbReference type="ARBA" id="ARBA00022989"/>
    </source>
</evidence>
<evidence type="ECO:0000256" key="4">
    <source>
        <dbReference type="ARBA" id="ARBA00022692"/>
    </source>
</evidence>
<dbReference type="PANTHER" id="PTHR43562:SF3">
    <property type="entry name" value="SODIUM ION_PROTON EXCHANGER (EUROFUNG)"/>
    <property type="match status" value="1"/>
</dbReference>
<feature type="transmembrane region" description="Helical" evidence="10">
    <location>
        <begin position="224"/>
        <end position="240"/>
    </location>
</feature>
<keyword evidence="4 10" id="KW-0812">Transmembrane</keyword>
<dbReference type="EMBL" id="LHXZ01000050">
    <property type="protein sequence ID" value="KXB02784.1"/>
    <property type="molecule type" value="Genomic_DNA"/>
</dbReference>
<dbReference type="Gene3D" id="1.20.1530.20">
    <property type="match status" value="1"/>
</dbReference>
<evidence type="ECO:0000256" key="2">
    <source>
        <dbReference type="ARBA" id="ARBA00022448"/>
    </source>
</evidence>
<sequence length="401" mass="42738">MTLKLPIFPFIIKSSLPALLIVLVVAIAGRLLSHKLNQPAILGELVLGMLLGNIVILADPVKDLLSSLAEIGIMLLLFFIGLTIDFDEFKGAMKTSGIVAAGGIILPFILGYFITIFFGFNHIIALFVGTALIATSVGISTSILEEFKMLRTRVGSLITGAAVIDDVIGVIIMSALIGMAATGVFPLPDIFITVCFTIAFFLLSLTLVVRLLERISKDLHLRGENLLMLGLVIALFFGLITSKIGLATIIGAFVGGLVIGQTRFAKNLKVNISIIGGSFFIPIFFVTLGMNFDVSVLYSAGPFMAALVVTAFVGKIVGCGFGAKAFNFDNKESLTVGLAMIPRAEVALIIARFGYDGGWLEPDIFSAIIVMVIITSLATPPLLGKCLRTFKTIKVGQSEKT</sequence>
<dbReference type="InterPro" id="IPR006153">
    <property type="entry name" value="Cation/H_exchanger_TM"/>
</dbReference>
<dbReference type="PANTHER" id="PTHR43562">
    <property type="entry name" value="NAPA-TYPE SODIUM/HYDROGEN ANTIPORTER"/>
    <property type="match status" value="1"/>
</dbReference>
<dbReference type="Pfam" id="PF00999">
    <property type="entry name" value="Na_H_Exchanger"/>
    <property type="match status" value="1"/>
</dbReference>
<comment type="caution">
    <text evidence="12">The sequence shown here is derived from an EMBL/GenBank/DDBJ whole genome shotgun (WGS) entry which is preliminary data.</text>
</comment>
<feature type="transmembrane region" description="Helical" evidence="10">
    <location>
        <begin position="190"/>
        <end position="212"/>
    </location>
</feature>
<evidence type="ECO:0000256" key="6">
    <source>
        <dbReference type="ARBA" id="ARBA00023053"/>
    </source>
</evidence>
<evidence type="ECO:0000256" key="1">
    <source>
        <dbReference type="ARBA" id="ARBA00004141"/>
    </source>
</evidence>
<evidence type="ECO:0000256" key="3">
    <source>
        <dbReference type="ARBA" id="ARBA00022449"/>
    </source>
</evidence>